<dbReference type="AlphaFoldDB" id="A0A382YHL2"/>
<dbReference type="InterPro" id="IPR011989">
    <property type="entry name" value="ARM-like"/>
</dbReference>
<dbReference type="SUPFAM" id="SSF48371">
    <property type="entry name" value="ARM repeat"/>
    <property type="match status" value="1"/>
</dbReference>
<organism evidence="1">
    <name type="scientific">marine metagenome</name>
    <dbReference type="NCBI Taxonomy" id="408172"/>
    <lineage>
        <taxon>unclassified sequences</taxon>
        <taxon>metagenomes</taxon>
        <taxon>ecological metagenomes</taxon>
    </lineage>
</organism>
<dbReference type="Gene3D" id="1.25.10.10">
    <property type="entry name" value="Leucine-rich Repeat Variant"/>
    <property type="match status" value="1"/>
</dbReference>
<dbReference type="InterPro" id="IPR016024">
    <property type="entry name" value="ARM-type_fold"/>
</dbReference>
<evidence type="ECO:0000313" key="1">
    <source>
        <dbReference type="EMBL" id="SVD82786.1"/>
    </source>
</evidence>
<dbReference type="InterPro" id="IPR004155">
    <property type="entry name" value="PBS_lyase_HEAT"/>
</dbReference>
<sequence>LTKLKWKPETDELLALQLVAMQKWSDCVKLGVPTVEPLIKVFEHTDSEERQNIAKTLGEIGDARAVRAMTSKDWGDWWSEDYVIKALGNIDDVSVISALLKALEEINERTPSGSKRGYAGARFSIEELGMTEYYTNGLLKEIPSKPTFRKKYKIYGAWAKEASAAIIKILPKFEKNIMKNYTNDDTDLESLLMGEPIKRKWVVVILQKIADKNLKSDEKKNVLKFLKSDDQGMVMMGASMLKGILEE</sequence>
<accession>A0A382YHL2</accession>
<name>A0A382YHL2_9ZZZZ</name>
<reference evidence="1" key="1">
    <citation type="submission" date="2018-05" db="EMBL/GenBank/DDBJ databases">
        <authorList>
            <person name="Lanie J.A."/>
            <person name="Ng W.-L."/>
            <person name="Kazmierczak K.M."/>
            <person name="Andrzejewski T.M."/>
            <person name="Davidsen T.M."/>
            <person name="Wayne K.J."/>
            <person name="Tettelin H."/>
            <person name="Glass J.I."/>
            <person name="Rusch D."/>
            <person name="Podicherti R."/>
            <person name="Tsui H.-C.T."/>
            <person name="Winkler M.E."/>
        </authorList>
    </citation>
    <scope>NUCLEOTIDE SEQUENCE</scope>
</reference>
<dbReference type="EMBL" id="UINC01175909">
    <property type="protein sequence ID" value="SVD82786.1"/>
    <property type="molecule type" value="Genomic_DNA"/>
</dbReference>
<feature type="non-terminal residue" evidence="1">
    <location>
        <position position="1"/>
    </location>
</feature>
<gene>
    <name evidence="1" type="ORF">METZ01_LOCUS435640</name>
</gene>
<proteinExistence type="predicted"/>
<dbReference type="Pfam" id="PF03130">
    <property type="entry name" value="HEAT_PBS"/>
    <property type="match status" value="1"/>
</dbReference>
<protein>
    <recommendedName>
        <fullName evidence="2">HEAT repeat domain-containing protein</fullName>
    </recommendedName>
</protein>
<evidence type="ECO:0008006" key="2">
    <source>
        <dbReference type="Google" id="ProtNLM"/>
    </source>
</evidence>